<protein>
    <recommendedName>
        <fullName evidence="4">DUF2834 domain-containing protein</fullName>
    </recommendedName>
</protein>
<dbReference type="EMBL" id="CP012109">
    <property type="protein sequence ID" value="AKQ69552.1"/>
    <property type="molecule type" value="Genomic_DNA"/>
</dbReference>
<dbReference type="Pfam" id="PF11196">
    <property type="entry name" value="DUF2834"/>
    <property type="match status" value="1"/>
</dbReference>
<dbReference type="OrthoDB" id="2619901at2"/>
<dbReference type="KEGG" id="mym:A176_006464"/>
<evidence type="ECO:0000313" key="3">
    <source>
        <dbReference type="Proteomes" id="UP000009026"/>
    </source>
</evidence>
<dbReference type="RefSeq" id="WP_002636112.1">
    <property type="nucleotide sequence ID" value="NZ_CP012109.1"/>
</dbReference>
<keyword evidence="1" id="KW-0472">Membrane</keyword>
<organism evidence="2 3">
    <name type="scientific">Pseudomyxococcus hansupus</name>
    <dbReference type="NCBI Taxonomy" id="1297742"/>
    <lineage>
        <taxon>Bacteria</taxon>
        <taxon>Pseudomonadati</taxon>
        <taxon>Myxococcota</taxon>
        <taxon>Myxococcia</taxon>
        <taxon>Myxococcales</taxon>
        <taxon>Cystobacterineae</taxon>
        <taxon>Myxococcaceae</taxon>
        <taxon>Pseudomyxococcus</taxon>
    </lineage>
</organism>
<accession>A0A0H4XML1</accession>
<feature type="transmembrane region" description="Helical" evidence="1">
    <location>
        <begin position="9"/>
        <end position="30"/>
    </location>
</feature>
<reference evidence="2 3" key="1">
    <citation type="journal article" date="2016" name="PLoS ONE">
        <title>Complete Genome Sequence and Comparative Genomics of a Novel Myxobacterium Myxococcus hansupus.</title>
        <authorList>
            <person name="Sharma G."/>
            <person name="Narwani T."/>
            <person name="Subramanian S."/>
        </authorList>
    </citation>
    <scope>NUCLEOTIDE SEQUENCE [LARGE SCALE GENOMIC DNA]</scope>
    <source>
        <strain evidence="3">mixupus</strain>
    </source>
</reference>
<dbReference type="InterPro" id="IPR021362">
    <property type="entry name" value="DUF2834"/>
</dbReference>
<keyword evidence="3" id="KW-1185">Reference proteome</keyword>
<sequence length="110" mass="11847">MKPPHLKSVLLLLTVAGVAIPYAAFLPFVAEHGLDVRLLVEQAAANRISAFAWLDVVVSAVVLLLAAYSDRFIPWKQALVVTALTLCAGVSAGLPLFLFFALDAPAFRMR</sequence>
<feature type="transmembrane region" description="Helical" evidence="1">
    <location>
        <begin position="50"/>
        <end position="68"/>
    </location>
</feature>
<dbReference type="PATRIC" id="fig|1297742.4.peg.6553"/>
<keyword evidence="1" id="KW-1133">Transmembrane helix</keyword>
<evidence type="ECO:0000313" key="2">
    <source>
        <dbReference type="EMBL" id="AKQ69552.1"/>
    </source>
</evidence>
<proteinExistence type="predicted"/>
<evidence type="ECO:0000256" key="1">
    <source>
        <dbReference type="SAM" id="Phobius"/>
    </source>
</evidence>
<gene>
    <name evidence="2" type="ORF">A176_006464</name>
</gene>
<evidence type="ECO:0008006" key="4">
    <source>
        <dbReference type="Google" id="ProtNLM"/>
    </source>
</evidence>
<feature type="transmembrane region" description="Helical" evidence="1">
    <location>
        <begin position="80"/>
        <end position="102"/>
    </location>
</feature>
<dbReference type="STRING" id="1297742.A176_006464"/>
<keyword evidence="1" id="KW-0812">Transmembrane</keyword>
<name>A0A0H4XML1_9BACT</name>
<dbReference type="Proteomes" id="UP000009026">
    <property type="component" value="Chromosome"/>
</dbReference>
<dbReference type="AlphaFoldDB" id="A0A0H4XML1"/>